<feature type="chain" id="PRO_5013985955" description="Hydrophobin" evidence="6">
    <location>
        <begin position="23"/>
        <end position="132"/>
    </location>
</feature>
<protein>
    <recommendedName>
        <fullName evidence="6">Hydrophobin</fullName>
    </recommendedName>
</protein>
<keyword evidence="4 6" id="KW-0964">Secreted</keyword>
<organism evidence="7 8">
    <name type="scientific">Punctularia strigosozonata (strain HHB-11173)</name>
    <name type="common">White-rot fungus</name>
    <dbReference type="NCBI Taxonomy" id="741275"/>
    <lineage>
        <taxon>Eukaryota</taxon>
        <taxon>Fungi</taxon>
        <taxon>Dikarya</taxon>
        <taxon>Basidiomycota</taxon>
        <taxon>Agaricomycotina</taxon>
        <taxon>Agaricomycetes</taxon>
        <taxon>Corticiales</taxon>
        <taxon>Punctulariaceae</taxon>
        <taxon>Punctularia</taxon>
    </lineage>
</organism>
<evidence type="ECO:0000256" key="6">
    <source>
        <dbReference type="RuleBase" id="RU365009"/>
    </source>
</evidence>
<gene>
    <name evidence="7" type="ORF">PUNSTDRAFT_138201</name>
</gene>
<name>R7S567_PUNST</name>
<dbReference type="KEGG" id="psq:PUNSTDRAFT_138201"/>
<comment type="similarity">
    <text evidence="2 6">Belongs to the fungal hydrophobin family.</text>
</comment>
<dbReference type="CDD" id="cd23507">
    <property type="entry name" value="hydrophobin_I"/>
    <property type="match status" value="1"/>
</dbReference>
<dbReference type="AlphaFoldDB" id="R7S567"/>
<evidence type="ECO:0000256" key="4">
    <source>
        <dbReference type="ARBA" id="ARBA00022525"/>
    </source>
</evidence>
<proteinExistence type="inferred from homology"/>
<evidence type="ECO:0000256" key="1">
    <source>
        <dbReference type="ARBA" id="ARBA00004191"/>
    </source>
</evidence>
<dbReference type="InterPro" id="IPR001338">
    <property type="entry name" value="Class_I_Hydrophobin"/>
</dbReference>
<evidence type="ECO:0000313" key="8">
    <source>
        <dbReference type="Proteomes" id="UP000054196"/>
    </source>
</evidence>
<keyword evidence="5 6" id="KW-1015">Disulfide bond</keyword>
<dbReference type="GeneID" id="18880018"/>
<keyword evidence="3 6" id="KW-0134">Cell wall</keyword>
<dbReference type="HOGENOM" id="CLU_1918143_0_0_1"/>
<evidence type="ECO:0000256" key="2">
    <source>
        <dbReference type="ARBA" id="ARBA00010446"/>
    </source>
</evidence>
<keyword evidence="6" id="KW-0732">Signal</keyword>
<evidence type="ECO:0000313" key="7">
    <source>
        <dbReference type="EMBL" id="EIN05017.1"/>
    </source>
</evidence>
<dbReference type="GO" id="GO:0009277">
    <property type="term" value="C:fungal-type cell wall"/>
    <property type="evidence" value="ECO:0007669"/>
    <property type="project" value="InterPro"/>
</dbReference>
<dbReference type="Pfam" id="PF01185">
    <property type="entry name" value="Hydrophobin"/>
    <property type="match status" value="1"/>
</dbReference>
<accession>R7S567</accession>
<evidence type="ECO:0000256" key="3">
    <source>
        <dbReference type="ARBA" id="ARBA00022512"/>
    </source>
</evidence>
<keyword evidence="8" id="KW-1185">Reference proteome</keyword>
<feature type="signal peptide" evidence="6">
    <location>
        <begin position="1"/>
        <end position="22"/>
    </location>
</feature>
<dbReference type="RefSeq" id="XP_007387940.1">
    <property type="nucleotide sequence ID" value="XM_007387878.1"/>
</dbReference>
<sequence length="132" mass="12993">MLFKLSSVLVIATSSLAIGAAASPANLSKRQDALCASDTTAQCCSSAVSSDDDIIATILGLLEIVTSTVIPIGLSCTPVVDEIDCAADLLCCSSTADGGGLLGGLGLLDPITDTLGIDCLPLVGSLPVVGGL</sequence>
<evidence type="ECO:0000256" key="5">
    <source>
        <dbReference type="ARBA" id="ARBA00023157"/>
    </source>
</evidence>
<dbReference type="GO" id="GO:0005199">
    <property type="term" value="F:structural constituent of cell wall"/>
    <property type="evidence" value="ECO:0007669"/>
    <property type="project" value="InterPro"/>
</dbReference>
<reference evidence="8" key="1">
    <citation type="journal article" date="2012" name="Science">
        <title>The Paleozoic origin of enzymatic lignin decomposition reconstructed from 31 fungal genomes.</title>
        <authorList>
            <person name="Floudas D."/>
            <person name="Binder M."/>
            <person name="Riley R."/>
            <person name="Barry K."/>
            <person name="Blanchette R.A."/>
            <person name="Henrissat B."/>
            <person name="Martinez A.T."/>
            <person name="Otillar R."/>
            <person name="Spatafora J.W."/>
            <person name="Yadav J.S."/>
            <person name="Aerts A."/>
            <person name="Benoit I."/>
            <person name="Boyd A."/>
            <person name="Carlson A."/>
            <person name="Copeland A."/>
            <person name="Coutinho P.M."/>
            <person name="de Vries R.P."/>
            <person name="Ferreira P."/>
            <person name="Findley K."/>
            <person name="Foster B."/>
            <person name="Gaskell J."/>
            <person name="Glotzer D."/>
            <person name="Gorecki P."/>
            <person name="Heitman J."/>
            <person name="Hesse C."/>
            <person name="Hori C."/>
            <person name="Igarashi K."/>
            <person name="Jurgens J.A."/>
            <person name="Kallen N."/>
            <person name="Kersten P."/>
            <person name="Kohler A."/>
            <person name="Kuees U."/>
            <person name="Kumar T.K.A."/>
            <person name="Kuo A."/>
            <person name="LaButti K."/>
            <person name="Larrondo L.F."/>
            <person name="Lindquist E."/>
            <person name="Ling A."/>
            <person name="Lombard V."/>
            <person name="Lucas S."/>
            <person name="Lundell T."/>
            <person name="Martin R."/>
            <person name="McLaughlin D.J."/>
            <person name="Morgenstern I."/>
            <person name="Morin E."/>
            <person name="Murat C."/>
            <person name="Nagy L.G."/>
            <person name="Nolan M."/>
            <person name="Ohm R.A."/>
            <person name="Patyshakuliyeva A."/>
            <person name="Rokas A."/>
            <person name="Ruiz-Duenas F.J."/>
            <person name="Sabat G."/>
            <person name="Salamov A."/>
            <person name="Samejima M."/>
            <person name="Schmutz J."/>
            <person name="Slot J.C."/>
            <person name="St John F."/>
            <person name="Stenlid J."/>
            <person name="Sun H."/>
            <person name="Sun S."/>
            <person name="Syed K."/>
            <person name="Tsang A."/>
            <person name="Wiebenga A."/>
            <person name="Young D."/>
            <person name="Pisabarro A."/>
            <person name="Eastwood D.C."/>
            <person name="Martin F."/>
            <person name="Cullen D."/>
            <person name="Grigoriev I.V."/>
            <person name="Hibbett D.S."/>
        </authorList>
    </citation>
    <scope>NUCLEOTIDE SEQUENCE [LARGE SCALE GENOMIC DNA]</scope>
    <source>
        <strain evidence="8">HHB-11173 SS5</strain>
    </source>
</reference>
<dbReference type="Proteomes" id="UP000054196">
    <property type="component" value="Unassembled WGS sequence"/>
</dbReference>
<dbReference type="EMBL" id="JH687552">
    <property type="protein sequence ID" value="EIN05017.1"/>
    <property type="molecule type" value="Genomic_DNA"/>
</dbReference>
<comment type="subcellular location">
    <subcellularLocation>
        <location evidence="1 6">Secreted</location>
        <location evidence="1 6">Cell wall</location>
    </subcellularLocation>
</comment>